<feature type="region of interest" description="Disordered" evidence="1">
    <location>
        <begin position="126"/>
        <end position="206"/>
    </location>
</feature>
<comment type="caution">
    <text evidence="3">The sequence shown here is derived from an EMBL/GenBank/DDBJ whole genome shotgun (WGS) entry which is preliminary data.</text>
</comment>
<dbReference type="EMBL" id="CAJVPS010000073">
    <property type="protein sequence ID" value="CAG8448257.1"/>
    <property type="molecule type" value="Genomic_DNA"/>
</dbReference>
<dbReference type="InterPro" id="IPR052981">
    <property type="entry name" value="Ingression_C2_domain"/>
</dbReference>
<dbReference type="PANTHER" id="PTHR47052:SF3">
    <property type="entry name" value="INGRESSION PROTEIN 1"/>
    <property type="match status" value="1"/>
</dbReference>
<dbReference type="InterPro" id="IPR000008">
    <property type="entry name" value="C2_dom"/>
</dbReference>
<feature type="region of interest" description="Disordered" evidence="1">
    <location>
        <begin position="231"/>
        <end position="263"/>
    </location>
</feature>
<dbReference type="Proteomes" id="UP000789508">
    <property type="component" value="Unassembled WGS sequence"/>
</dbReference>
<protein>
    <submittedName>
        <fullName evidence="3">6088_t:CDS:1</fullName>
    </submittedName>
</protein>
<keyword evidence="4" id="KW-1185">Reference proteome</keyword>
<feature type="compositionally biased region" description="Polar residues" evidence="1">
    <location>
        <begin position="323"/>
        <end position="342"/>
    </location>
</feature>
<feature type="compositionally biased region" description="Low complexity" evidence="1">
    <location>
        <begin position="158"/>
        <end position="169"/>
    </location>
</feature>
<organism evidence="3 4">
    <name type="scientific">Ambispora leptoticha</name>
    <dbReference type="NCBI Taxonomy" id="144679"/>
    <lineage>
        <taxon>Eukaryota</taxon>
        <taxon>Fungi</taxon>
        <taxon>Fungi incertae sedis</taxon>
        <taxon>Mucoromycota</taxon>
        <taxon>Glomeromycotina</taxon>
        <taxon>Glomeromycetes</taxon>
        <taxon>Archaeosporales</taxon>
        <taxon>Ambisporaceae</taxon>
        <taxon>Ambispora</taxon>
    </lineage>
</organism>
<reference evidence="3" key="1">
    <citation type="submission" date="2021-06" db="EMBL/GenBank/DDBJ databases">
        <authorList>
            <person name="Kallberg Y."/>
            <person name="Tangrot J."/>
            <person name="Rosling A."/>
        </authorList>
    </citation>
    <scope>NUCLEOTIDE SEQUENCE</scope>
    <source>
        <strain evidence="3">FL130A</strain>
    </source>
</reference>
<dbReference type="PROSITE" id="PS50004">
    <property type="entry name" value="C2"/>
    <property type="match status" value="1"/>
</dbReference>
<evidence type="ECO:0000259" key="2">
    <source>
        <dbReference type="PROSITE" id="PS50004"/>
    </source>
</evidence>
<dbReference type="Pfam" id="PF00168">
    <property type="entry name" value="C2"/>
    <property type="match status" value="1"/>
</dbReference>
<dbReference type="OrthoDB" id="270970at2759"/>
<gene>
    <name evidence="3" type="ORF">ALEPTO_LOCUS834</name>
</gene>
<accession>A0A9N8V9T9</accession>
<dbReference type="SMART" id="SM00239">
    <property type="entry name" value="C2"/>
    <property type="match status" value="1"/>
</dbReference>
<feature type="compositionally biased region" description="Polar residues" evidence="1">
    <location>
        <begin position="129"/>
        <end position="141"/>
    </location>
</feature>
<dbReference type="SUPFAM" id="SSF49562">
    <property type="entry name" value="C2 domain (Calcium/lipid-binding domain, CaLB)"/>
    <property type="match status" value="1"/>
</dbReference>
<feature type="compositionally biased region" description="Pro residues" evidence="1">
    <location>
        <begin position="345"/>
        <end position="362"/>
    </location>
</feature>
<dbReference type="AlphaFoldDB" id="A0A9N8V9T9"/>
<feature type="domain" description="C2" evidence="2">
    <location>
        <begin position="1"/>
        <end position="111"/>
    </location>
</feature>
<evidence type="ECO:0000313" key="4">
    <source>
        <dbReference type="Proteomes" id="UP000789508"/>
    </source>
</evidence>
<proteinExistence type="predicted"/>
<name>A0A9N8V9T9_9GLOM</name>
<dbReference type="InterPro" id="IPR035892">
    <property type="entry name" value="C2_domain_sf"/>
</dbReference>
<dbReference type="Gene3D" id="2.60.40.150">
    <property type="entry name" value="C2 domain"/>
    <property type="match status" value="1"/>
</dbReference>
<evidence type="ECO:0000256" key="1">
    <source>
        <dbReference type="SAM" id="MobiDB-lite"/>
    </source>
</evidence>
<feature type="region of interest" description="Disordered" evidence="1">
    <location>
        <begin position="312"/>
        <end position="371"/>
    </location>
</feature>
<sequence>MSSKPAPKIYGELVIVVLKAKNLVNREAIGKADPFATFRIGSNAKRTKTDKRGGQHPEWDEEIRFQLTDEPSNKKMKIQVYNEDKREHDLIGETVIELNKVLTEGEWDEAGEIFLEITFYRAGKPPSDANPQEIKNQINTPSHPPVTNPHQQPPYNNLTHTSSLSAHTSPNIATAYPQQPVSSQYPPPLSTSPNSAPAAINYQPQNNVYPPVNNSTYPHPPVQQMSGTFYSPAIQSRPPPQHQATLPLQPPATSGYPPASGISGYPPINSPPIQSSPLPMSSPLPLLNSPPPVNASVPMAFPVPVATPSGGGGYPSNVYPPINQYNSGYPNNNVYPNQQAYPPTNVYPPPAQAGTQPYPPPQFGQAYPPYS</sequence>
<feature type="compositionally biased region" description="Polar residues" evidence="1">
    <location>
        <begin position="148"/>
        <end position="157"/>
    </location>
</feature>
<evidence type="ECO:0000313" key="3">
    <source>
        <dbReference type="EMBL" id="CAG8448257.1"/>
    </source>
</evidence>
<dbReference type="PANTHER" id="PTHR47052">
    <property type="entry name" value="CONSERVED SERINE PROLINE-RICH PROTEIN (AFU_ORTHOLOGUE AFUA_2G01790)"/>
    <property type="match status" value="1"/>
</dbReference>